<organism evidence="2">
    <name type="scientific">hydrothermal vent metagenome</name>
    <dbReference type="NCBI Taxonomy" id="652676"/>
    <lineage>
        <taxon>unclassified sequences</taxon>
        <taxon>metagenomes</taxon>
        <taxon>ecological metagenomes</taxon>
    </lineage>
</organism>
<gene>
    <name evidence="2" type="ORF">MNBD_UNCLBAC01-250</name>
</gene>
<dbReference type="SUPFAM" id="SSF52833">
    <property type="entry name" value="Thioredoxin-like"/>
    <property type="match status" value="1"/>
</dbReference>
<dbReference type="PANTHER" id="PTHR42852">
    <property type="entry name" value="THIOL:DISULFIDE INTERCHANGE PROTEIN DSBE"/>
    <property type="match status" value="1"/>
</dbReference>
<name>A0A3B1DJ91_9ZZZZ</name>
<protein>
    <recommendedName>
        <fullName evidence="1">Thioredoxin domain-containing protein</fullName>
    </recommendedName>
</protein>
<dbReference type="Gene3D" id="3.40.30.10">
    <property type="entry name" value="Glutaredoxin"/>
    <property type="match status" value="1"/>
</dbReference>
<evidence type="ECO:0000259" key="1">
    <source>
        <dbReference type="PROSITE" id="PS51352"/>
    </source>
</evidence>
<reference evidence="2" key="1">
    <citation type="submission" date="2018-06" db="EMBL/GenBank/DDBJ databases">
        <authorList>
            <person name="Zhirakovskaya E."/>
        </authorList>
    </citation>
    <scope>NUCLEOTIDE SEQUENCE</scope>
</reference>
<evidence type="ECO:0000313" key="2">
    <source>
        <dbReference type="EMBL" id="VAX35040.1"/>
    </source>
</evidence>
<dbReference type="PROSITE" id="PS51352">
    <property type="entry name" value="THIOREDOXIN_2"/>
    <property type="match status" value="1"/>
</dbReference>
<dbReference type="AlphaFoldDB" id="A0A3B1DJ91"/>
<dbReference type="InterPro" id="IPR050553">
    <property type="entry name" value="Thioredoxin_ResA/DsbE_sf"/>
</dbReference>
<dbReference type="InterPro" id="IPR036249">
    <property type="entry name" value="Thioredoxin-like_sf"/>
</dbReference>
<dbReference type="Pfam" id="PF00578">
    <property type="entry name" value="AhpC-TSA"/>
    <property type="match status" value="1"/>
</dbReference>
<dbReference type="InterPro" id="IPR000866">
    <property type="entry name" value="AhpC/TSA"/>
</dbReference>
<dbReference type="PROSITE" id="PS00194">
    <property type="entry name" value="THIOREDOXIN_1"/>
    <property type="match status" value="1"/>
</dbReference>
<feature type="domain" description="Thioredoxin" evidence="1">
    <location>
        <begin position="33"/>
        <end position="178"/>
    </location>
</feature>
<dbReference type="GO" id="GO:0016491">
    <property type="term" value="F:oxidoreductase activity"/>
    <property type="evidence" value="ECO:0007669"/>
    <property type="project" value="InterPro"/>
</dbReference>
<sequence length="195" mass="22681">MKNMIKVIIMMILIGVSFSPSPVMGQFFFMENQQVGKPAPDFTLKTLAGEELNFTQYRDGKKAIIFFWATWCPHCRTQIKELKKTYQSFTDKGIQLVLVDQGEKPAVVEAYMKKNKLDFTIFLDQETSLAEPYGLIGLPTLVFVDKEGIVLDVTHGIPEDYEKIFNYNPDSKVEHQQKPVKKQPFWQDFWQKLFR</sequence>
<dbReference type="InterPro" id="IPR013766">
    <property type="entry name" value="Thioredoxin_domain"/>
</dbReference>
<dbReference type="GO" id="GO:0016209">
    <property type="term" value="F:antioxidant activity"/>
    <property type="evidence" value="ECO:0007669"/>
    <property type="project" value="InterPro"/>
</dbReference>
<dbReference type="InterPro" id="IPR017937">
    <property type="entry name" value="Thioredoxin_CS"/>
</dbReference>
<accession>A0A3B1DJ91</accession>
<dbReference type="PANTHER" id="PTHR42852:SF17">
    <property type="entry name" value="THIOREDOXIN-LIKE PROTEIN HI_1115"/>
    <property type="match status" value="1"/>
</dbReference>
<proteinExistence type="predicted"/>
<dbReference type="CDD" id="cd02966">
    <property type="entry name" value="TlpA_like_family"/>
    <property type="match status" value="1"/>
</dbReference>
<dbReference type="EMBL" id="UOGJ01000025">
    <property type="protein sequence ID" value="VAX35040.1"/>
    <property type="molecule type" value="Genomic_DNA"/>
</dbReference>